<evidence type="ECO:0000256" key="5">
    <source>
        <dbReference type="ARBA" id="ARBA00023163"/>
    </source>
</evidence>
<dbReference type="InterPro" id="IPR039420">
    <property type="entry name" value="WalR-like"/>
</dbReference>
<organism evidence="10 11">
    <name type="scientific">Rosistilla carotiformis</name>
    <dbReference type="NCBI Taxonomy" id="2528017"/>
    <lineage>
        <taxon>Bacteria</taxon>
        <taxon>Pseudomonadati</taxon>
        <taxon>Planctomycetota</taxon>
        <taxon>Planctomycetia</taxon>
        <taxon>Pirellulales</taxon>
        <taxon>Pirellulaceae</taxon>
        <taxon>Rosistilla</taxon>
    </lineage>
</organism>
<dbReference type="PROSITE" id="PS50110">
    <property type="entry name" value="RESPONSE_REGULATORY"/>
    <property type="match status" value="1"/>
</dbReference>
<dbReference type="PANTHER" id="PTHR48111">
    <property type="entry name" value="REGULATOR OF RPOS"/>
    <property type="match status" value="1"/>
</dbReference>
<keyword evidence="11" id="KW-1185">Reference proteome</keyword>
<dbReference type="OrthoDB" id="272875at2"/>
<dbReference type="CDD" id="cd17624">
    <property type="entry name" value="REC_OmpR_PmrA-like"/>
    <property type="match status" value="1"/>
</dbReference>
<evidence type="ECO:0000259" key="8">
    <source>
        <dbReference type="PROSITE" id="PS50110"/>
    </source>
</evidence>
<evidence type="ECO:0000256" key="1">
    <source>
        <dbReference type="ARBA" id="ARBA00022553"/>
    </source>
</evidence>
<dbReference type="InterPro" id="IPR011006">
    <property type="entry name" value="CheY-like_superfamily"/>
</dbReference>
<keyword evidence="2" id="KW-0902">Two-component regulatory system</keyword>
<dbReference type="Pfam" id="PF00486">
    <property type="entry name" value="Trans_reg_C"/>
    <property type="match status" value="1"/>
</dbReference>
<feature type="modified residue" description="4-aspartylphosphate" evidence="6">
    <location>
        <position position="53"/>
    </location>
</feature>
<dbReference type="SUPFAM" id="SSF52172">
    <property type="entry name" value="CheY-like"/>
    <property type="match status" value="1"/>
</dbReference>
<dbReference type="AlphaFoldDB" id="A0A518JT14"/>
<keyword evidence="3" id="KW-0805">Transcription regulation</keyword>
<keyword evidence="1 6" id="KW-0597">Phosphoprotein</keyword>
<accession>A0A518JT14</accession>
<dbReference type="Pfam" id="PF00072">
    <property type="entry name" value="Response_reg"/>
    <property type="match status" value="1"/>
</dbReference>
<dbReference type="EMBL" id="CP036348">
    <property type="protein sequence ID" value="QDV68686.1"/>
    <property type="molecule type" value="Genomic_DNA"/>
</dbReference>
<dbReference type="PROSITE" id="PS51755">
    <property type="entry name" value="OMPR_PHOB"/>
    <property type="match status" value="1"/>
</dbReference>
<dbReference type="GO" id="GO:0006355">
    <property type="term" value="P:regulation of DNA-templated transcription"/>
    <property type="evidence" value="ECO:0007669"/>
    <property type="project" value="InterPro"/>
</dbReference>
<feature type="DNA-binding region" description="OmpR/PhoB-type" evidence="7">
    <location>
        <begin position="126"/>
        <end position="223"/>
    </location>
</feature>
<dbReference type="InterPro" id="IPR001867">
    <property type="entry name" value="OmpR/PhoB-type_DNA-bd"/>
</dbReference>
<dbReference type="FunFam" id="1.10.10.10:FF:000005">
    <property type="entry name" value="Two-component system response regulator"/>
    <property type="match status" value="1"/>
</dbReference>
<dbReference type="PANTHER" id="PTHR48111:SF1">
    <property type="entry name" value="TWO-COMPONENT RESPONSE REGULATOR ORR33"/>
    <property type="match status" value="1"/>
</dbReference>
<sequence length="229" mass="26316">MSVRILVVEDDPGIADFLIRGLNEEGYKAELAKEGRHAWLRLQSEIWDLVILDWWLPGEDGIQILQRFRQKNRTTPVLFLTARDGVNERVTGLDAGADDYLTKPFAFEELLARVRALLRRPGQADSVYMEFRDVRIDLAQQRATRGGTPLDLTAKEFSLLSMFLRHPGRVLSRTRIYETVWDENFDGLSNTLEVHVKDLRRKLEKLGPRIIQTRRGQGYILESHDAGCA</sequence>
<dbReference type="Proteomes" id="UP000315082">
    <property type="component" value="Chromosome"/>
</dbReference>
<evidence type="ECO:0000259" key="9">
    <source>
        <dbReference type="PROSITE" id="PS51755"/>
    </source>
</evidence>
<evidence type="ECO:0000256" key="3">
    <source>
        <dbReference type="ARBA" id="ARBA00023015"/>
    </source>
</evidence>
<dbReference type="Gene3D" id="1.10.10.10">
    <property type="entry name" value="Winged helix-like DNA-binding domain superfamily/Winged helix DNA-binding domain"/>
    <property type="match status" value="1"/>
</dbReference>
<dbReference type="GO" id="GO:0005829">
    <property type="term" value="C:cytosol"/>
    <property type="evidence" value="ECO:0007669"/>
    <property type="project" value="TreeGrafter"/>
</dbReference>
<name>A0A518JT14_9BACT</name>
<evidence type="ECO:0000256" key="7">
    <source>
        <dbReference type="PROSITE-ProRule" id="PRU01091"/>
    </source>
</evidence>
<evidence type="ECO:0000256" key="2">
    <source>
        <dbReference type="ARBA" id="ARBA00023012"/>
    </source>
</evidence>
<dbReference type="InterPro" id="IPR036388">
    <property type="entry name" value="WH-like_DNA-bd_sf"/>
</dbReference>
<protein>
    <submittedName>
        <fullName evidence="10">Transcriptional activator protein CopR</fullName>
    </submittedName>
</protein>
<keyword evidence="5" id="KW-0804">Transcription</keyword>
<reference evidence="10 11" key="1">
    <citation type="submission" date="2019-02" db="EMBL/GenBank/DDBJ databases">
        <title>Deep-cultivation of Planctomycetes and their phenomic and genomic characterization uncovers novel biology.</title>
        <authorList>
            <person name="Wiegand S."/>
            <person name="Jogler M."/>
            <person name="Boedeker C."/>
            <person name="Pinto D."/>
            <person name="Vollmers J."/>
            <person name="Rivas-Marin E."/>
            <person name="Kohn T."/>
            <person name="Peeters S.H."/>
            <person name="Heuer A."/>
            <person name="Rast P."/>
            <person name="Oberbeckmann S."/>
            <person name="Bunk B."/>
            <person name="Jeske O."/>
            <person name="Meyerdierks A."/>
            <person name="Storesund J.E."/>
            <person name="Kallscheuer N."/>
            <person name="Luecker S."/>
            <person name="Lage O.M."/>
            <person name="Pohl T."/>
            <person name="Merkel B.J."/>
            <person name="Hornburger P."/>
            <person name="Mueller R.-W."/>
            <person name="Bruemmer F."/>
            <person name="Labrenz M."/>
            <person name="Spormann A.M."/>
            <person name="Op den Camp H."/>
            <person name="Overmann J."/>
            <person name="Amann R."/>
            <person name="Jetten M.S.M."/>
            <person name="Mascher T."/>
            <person name="Medema M.H."/>
            <person name="Devos D.P."/>
            <person name="Kaster A.-K."/>
            <person name="Ovreas L."/>
            <person name="Rohde M."/>
            <person name="Galperin M.Y."/>
            <person name="Jogler C."/>
        </authorList>
    </citation>
    <scope>NUCLEOTIDE SEQUENCE [LARGE SCALE GENOMIC DNA]</scope>
    <source>
        <strain evidence="10 11">Poly24</strain>
    </source>
</reference>
<dbReference type="SMART" id="SM00862">
    <property type="entry name" value="Trans_reg_C"/>
    <property type="match status" value="1"/>
</dbReference>
<proteinExistence type="predicted"/>
<dbReference type="RefSeq" id="WP_145094941.1">
    <property type="nucleotide sequence ID" value="NZ_CP036348.1"/>
</dbReference>
<dbReference type="InterPro" id="IPR001789">
    <property type="entry name" value="Sig_transdc_resp-reg_receiver"/>
</dbReference>
<keyword evidence="4 7" id="KW-0238">DNA-binding</keyword>
<feature type="domain" description="Response regulatory" evidence="8">
    <location>
        <begin position="4"/>
        <end position="118"/>
    </location>
</feature>
<dbReference type="CDD" id="cd00383">
    <property type="entry name" value="trans_reg_C"/>
    <property type="match status" value="1"/>
</dbReference>
<dbReference type="Gene3D" id="6.10.250.690">
    <property type="match status" value="1"/>
</dbReference>
<feature type="domain" description="OmpR/PhoB-type" evidence="9">
    <location>
        <begin position="126"/>
        <end position="223"/>
    </location>
</feature>
<dbReference type="KEGG" id="rcf:Poly24_23990"/>
<evidence type="ECO:0000313" key="11">
    <source>
        <dbReference type="Proteomes" id="UP000315082"/>
    </source>
</evidence>
<dbReference type="GO" id="GO:0032993">
    <property type="term" value="C:protein-DNA complex"/>
    <property type="evidence" value="ECO:0007669"/>
    <property type="project" value="TreeGrafter"/>
</dbReference>
<gene>
    <name evidence="10" type="primary">copR</name>
    <name evidence="10" type="ORF">Poly24_23990</name>
</gene>
<dbReference type="GO" id="GO:0000156">
    <property type="term" value="F:phosphorelay response regulator activity"/>
    <property type="evidence" value="ECO:0007669"/>
    <property type="project" value="TreeGrafter"/>
</dbReference>
<dbReference type="GO" id="GO:0000976">
    <property type="term" value="F:transcription cis-regulatory region binding"/>
    <property type="evidence" value="ECO:0007669"/>
    <property type="project" value="TreeGrafter"/>
</dbReference>
<evidence type="ECO:0000256" key="4">
    <source>
        <dbReference type="ARBA" id="ARBA00023125"/>
    </source>
</evidence>
<evidence type="ECO:0000256" key="6">
    <source>
        <dbReference type="PROSITE-ProRule" id="PRU00169"/>
    </source>
</evidence>
<dbReference type="Gene3D" id="3.40.50.2300">
    <property type="match status" value="1"/>
</dbReference>
<evidence type="ECO:0000313" key="10">
    <source>
        <dbReference type="EMBL" id="QDV68686.1"/>
    </source>
</evidence>
<dbReference type="SMART" id="SM00448">
    <property type="entry name" value="REC"/>
    <property type="match status" value="1"/>
</dbReference>